<dbReference type="InterPro" id="IPR005149">
    <property type="entry name" value="Tscrpt_reg_PadR_N"/>
</dbReference>
<reference evidence="3 4" key="1">
    <citation type="submission" date="2024-03" db="EMBL/GenBank/DDBJ databases">
        <title>Actinomycetospora sp. OC33-EN06, a novel actinomycete isolated from wild orchid (Aerides multiflora).</title>
        <authorList>
            <person name="Suriyachadkun C."/>
        </authorList>
    </citation>
    <scope>NUCLEOTIDE SEQUENCE [LARGE SCALE GENOMIC DNA]</scope>
    <source>
        <strain evidence="3 4">OC33-EN06</strain>
    </source>
</reference>
<comment type="caution">
    <text evidence="3">The sequence shown here is derived from an EMBL/GenBank/DDBJ whole genome shotgun (WGS) entry which is preliminary data.</text>
</comment>
<evidence type="ECO:0000259" key="2">
    <source>
        <dbReference type="Pfam" id="PF10400"/>
    </source>
</evidence>
<dbReference type="InterPro" id="IPR018309">
    <property type="entry name" value="Tscrpt_reg_PadR_C"/>
</dbReference>
<proteinExistence type="predicted"/>
<name>A0ABU8N8Q2_9PSEU</name>
<dbReference type="EMBL" id="JBBEGL010000005">
    <property type="protein sequence ID" value="MEJ2888784.1"/>
    <property type="molecule type" value="Genomic_DNA"/>
</dbReference>
<gene>
    <name evidence="3" type="ORF">WCD41_20160</name>
</gene>
<dbReference type="SUPFAM" id="SSF46785">
    <property type="entry name" value="Winged helix' DNA-binding domain"/>
    <property type="match status" value="1"/>
</dbReference>
<dbReference type="PANTHER" id="PTHR43252:SF2">
    <property type="entry name" value="TRANSCRIPTION REGULATOR, PADR-LIKE FAMILY"/>
    <property type="match status" value="1"/>
</dbReference>
<dbReference type="Proteomes" id="UP001370100">
    <property type="component" value="Unassembled WGS sequence"/>
</dbReference>
<dbReference type="Pfam" id="PF03551">
    <property type="entry name" value="PadR"/>
    <property type="match status" value="1"/>
</dbReference>
<dbReference type="RefSeq" id="WP_337715654.1">
    <property type="nucleotide sequence ID" value="NZ_JBBEGL010000005.1"/>
</dbReference>
<dbReference type="Gene3D" id="1.10.10.10">
    <property type="entry name" value="Winged helix-like DNA-binding domain superfamily/Winged helix DNA-binding domain"/>
    <property type="match status" value="1"/>
</dbReference>
<keyword evidence="4" id="KW-1185">Reference proteome</keyword>
<dbReference type="Pfam" id="PF10400">
    <property type="entry name" value="Vir_act_alpha_C"/>
    <property type="match status" value="1"/>
</dbReference>
<evidence type="ECO:0000313" key="4">
    <source>
        <dbReference type="Proteomes" id="UP001370100"/>
    </source>
</evidence>
<accession>A0ABU8N8Q2</accession>
<dbReference type="InterPro" id="IPR036390">
    <property type="entry name" value="WH_DNA-bd_sf"/>
</dbReference>
<dbReference type="InterPro" id="IPR036388">
    <property type="entry name" value="WH-like_DNA-bd_sf"/>
</dbReference>
<sequence length="181" mass="20214">MSLRHALLGLLAHGPASGYDLTRAFDGSIGRYAWQAGHSRIYPELAKMTEAGQVVVDETGPRGRKSYALTDDGRTELRRWMLHWPEQSTVRDETVLRMFLVQTLEPDDARKLLEGIAAHCAGEIEKLRPVMESEDAEHRPGDPLPFGRLAGEYGLRQYEAVHGWALWSLERLGAAEPAGRP</sequence>
<feature type="domain" description="Transcription regulator PadR C-terminal" evidence="2">
    <location>
        <begin position="90"/>
        <end position="172"/>
    </location>
</feature>
<protein>
    <submittedName>
        <fullName evidence="3">PadR family transcriptional regulator</fullName>
    </submittedName>
</protein>
<evidence type="ECO:0000313" key="3">
    <source>
        <dbReference type="EMBL" id="MEJ2888784.1"/>
    </source>
</evidence>
<evidence type="ECO:0000259" key="1">
    <source>
        <dbReference type="Pfam" id="PF03551"/>
    </source>
</evidence>
<dbReference type="PANTHER" id="PTHR43252">
    <property type="entry name" value="TRANSCRIPTIONAL REGULATOR YQJI"/>
    <property type="match status" value="1"/>
</dbReference>
<organism evidence="3 4">
    <name type="scientific">Actinomycetospora aeridis</name>
    <dbReference type="NCBI Taxonomy" id="3129231"/>
    <lineage>
        <taxon>Bacteria</taxon>
        <taxon>Bacillati</taxon>
        <taxon>Actinomycetota</taxon>
        <taxon>Actinomycetes</taxon>
        <taxon>Pseudonocardiales</taxon>
        <taxon>Pseudonocardiaceae</taxon>
        <taxon>Actinomycetospora</taxon>
    </lineage>
</organism>
<feature type="domain" description="Transcription regulator PadR N-terminal" evidence="1">
    <location>
        <begin position="7"/>
        <end position="78"/>
    </location>
</feature>